<proteinExistence type="predicted"/>
<name>A0A9J5WF26_SOLCO</name>
<gene>
    <name evidence="2" type="ORF">H5410_054489</name>
</gene>
<keyword evidence="3" id="KW-1185">Reference proteome</keyword>
<keyword evidence="1" id="KW-0472">Membrane</keyword>
<protein>
    <submittedName>
        <fullName evidence="2">Uncharacterized protein</fullName>
    </submittedName>
</protein>
<sequence length="169" mass="19111">MATLLHHASAWMQKSITESEARVGRQMEDMMDRKANIASLGCGVRPFFLHLRLSLGLPPRVWRDDTIARCPIDGTARRGTCTYRAKDFIAINRSARVALVFSLFRRNFWRSPELLLQAAVAGGVIWLLLLFVGAAGERREMEQRWLLAALASACCGWLAILAEKWRGRK</sequence>
<keyword evidence="1" id="KW-1133">Transmembrane helix</keyword>
<evidence type="ECO:0000256" key="1">
    <source>
        <dbReference type="SAM" id="Phobius"/>
    </source>
</evidence>
<evidence type="ECO:0000313" key="2">
    <source>
        <dbReference type="EMBL" id="KAG5574355.1"/>
    </source>
</evidence>
<reference evidence="2 3" key="1">
    <citation type="submission" date="2020-09" db="EMBL/GenBank/DDBJ databases">
        <title>De no assembly of potato wild relative species, Solanum commersonii.</title>
        <authorList>
            <person name="Cho K."/>
        </authorList>
    </citation>
    <scope>NUCLEOTIDE SEQUENCE [LARGE SCALE GENOMIC DNA]</scope>
    <source>
        <strain evidence="2">LZ3.2</strain>
        <tissue evidence="2">Leaf</tissue>
    </source>
</reference>
<feature type="transmembrane region" description="Helical" evidence="1">
    <location>
        <begin position="145"/>
        <end position="162"/>
    </location>
</feature>
<comment type="caution">
    <text evidence="2">The sequence shown here is derived from an EMBL/GenBank/DDBJ whole genome shotgun (WGS) entry which is preliminary data.</text>
</comment>
<feature type="transmembrane region" description="Helical" evidence="1">
    <location>
        <begin position="114"/>
        <end position="133"/>
    </location>
</feature>
<keyword evidence="1" id="KW-0812">Transmembrane</keyword>
<dbReference type="EMBL" id="JACXVP010000011">
    <property type="protein sequence ID" value="KAG5574355.1"/>
    <property type="molecule type" value="Genomic_DNA"/>
</dbReference>
<dbReference type="Proteomes" id="UP000824120">
    <property type="component" value="Chromosome 11"/>
</dbReference>
<evidence type="ECO:0000313" key="3">
    <source>
        <dbReference type="Proteomes" id="UP000824120"/>
    </source>
</evidence>
<organism evidence="2 3">
    <name type="scientific">Solanum commersonii</name>
    <name type="common">Commerson's wild potato</name>
    <name type="synonym">Commerson's nightshade</name>
    <dbReference type="NCBI Taxonomy" id="4109"/>
    <lineage>
        <taxon>Eukaryota</taxon>
        <taxon>Viridiplantae</taxon>
        <taxon>Streptophyta</taxon>
        <taxon>Embryophyta</taxon>
        <taxon>Tracheophyta</taxon>
        <taxon>Spermatophyta</taxon>
        <taxon>Magnoliopsida</taxon>
        <taxon>eudicotyledons</taxon>
        <taxon>Gunneridae</taxon>
        <taxon>Pentapetalae</taxon>
        <taxon>asterids</taxon>
        <taxon>lamiids</taxon>
        <taxon>Solanales</taxon>
        <taxon>Solanaceae</taxon>
        <taxon>Solanoideae</taxon>
        <taxon>Solaneae</taxon>
        <taxon>Solanum</taxon>
    </lineage>
</organism>
<dbReference type="AlphaFoldDB" id="A0A9J5WF26"/>
<accession>A0A9J5WF26</accession>